<dbReference type="SUPFAM" id="SSF51161">
    <property type="entry name" value="Trimeric LpxA-like enzymes"/>
    <property type="match status" value="1"/>
</dbReference>
<dbReference type="InterPro" id="IPR001451">
    <property type="entry name" value="Hexapep"/>
</dbReference>
<gene>
    <name evidence="1" type="ORF">BXY_01640</name>
</gene>
<dbReference type="PANTHER" id="PTHR23416">
    <property type="entry name" value="SIALIC ACID SYNTHASE-RELATED"/>
    <property type="match status" value="1"/>
</dbReference>
<dbReference type="HOGENOM" id="CLU_051638_6_2_10"/>
<dbReference type="EMBL" id="FP929033">
    <property type="protein sequence ID" value="CBK65454.1"/>
    <property type="molecule type" value="Genomic_DNA"/>
</dbReference>
<dbReference type="Gene3D" id="2.160.10.10">
    <property type="entry name" value="Hexapeptide repeat proteins"/>
    <property type="match status" value="1"/>
</dbReference>
<dbReference type="GO" id="GO:0016740">
    <property type="term" value="F:transferase activity"/>
    <property type="evidence" value="ECO:0007669"/>
    <property type="project" value="UniProtKB-KW"/>
</dbReference>
<reference evidence="1 2" key="1">
    <citation type="submission" date="2010-03" db="EMBL/GenBank/DDBJ databases">
        <title>The genome sequence of Bacteriodes xylanisolvens XB1A.</title>
        <authorList>
            <consortium name="metaHIT consortium -- http://www.metahit.eu/"/>
            <person name="Pajon A."/>
            <person name="Turner K."/>
            <person name="Parkhill J."/>
            <person name="Bernalier A."/>
        </authorList>
    </citation>
    <scope>NUCLEOTIDE SEQUENCE [LARGE SCALE GENOMIC DNA]</scope>
    <source>
        <strain evidence="1 2">XB1A</strain>
    </source>
</reference>
<dbReference type="CDD" id="cd04647">
    <property type="entry name" value="LbH_MAT_like"/>
    <property type="match status" value="1"/>
</dbReference>
<dbReference type="AlphaFoldDB" id="D6D5F6"/>
<dbReference type="Pfam" id="PF14602">
    <property type="entry name" value="Hexapep_2"/>
    <property type="match status" value="1"/>
</dbReference>
<keyword evidence="1" id="KW-0808">Transferase</keyword>
<protein>
    <submittedName>
        <fullName evidence="1">Acetyltransferase (Isoleucine patch superfamily)</fullName>
    </submittedName>
</protein>
<evidence type="ECO:0000313" key="2">
    <source>
        <dbReference type="Proteomes" id="UP000008795"/>
    </source>
</evidence>
<dbReference type="KEGG" id="bxy:BXY_01640"/>
<dbReference type="InterPro" id="IPR011004">
    <property type="entry name" value="Trimer_LpxA-like_sf"/>
</dbReference>
<dbReference type="RefSeq" id="WP_015530983.1">
    <property type="nucleotide sequence ID" value="NC_021017.1"/>
</dbReference>
<accession>D6D5F6</accession>
<proteinExistence type="predicted"/>
<dbReference type="PATRIC" id="fig|657309.4.peg.766"/>
<name>D6D5F6_9BACE</name>
<dbReference type="eggNOG" id="COG0110">
    <property type="taxonomic scope" value="Bacteria"/>
</dbReference>
<sequence length="212" mass="24046">MKRLLKNFFKKATILIFRLKGKVSLKVGKNTMLYRCDLSNPYGYLNSIEIGNNSSLKNCRFNLFEGGNKIIIGDNVLIKGMTFWIEDSNNIIKIGDRTTSENHVQVAACEGKKIEIGADCMLSHDIYFRTTDSHSIVDNNGKRINPADNIKIGNHVWIGMQCLIFKGVEIPDDCIIGARSIVTKHKFDKNSLILGINAKMIKQDINWIRKRI</sequence>
<reference evidence="1 2" key="2">
    <citation type="submission" date="2010-03" db="EMBL/GenBank/DDBJ databases">
        <authorList>
            <person name="Pajon A."/>
        </authorList>
    </citation>
    <scope>NUCLEOTIDE SEQUENCE [LARGE SCALE GENOMIC DNA]</scope>
    <source>
        <strain evidence="1 2">XB1A</strain>
    </source>
</reference>
<dbReference type="PANTHER" id="PTHR23416:SF78">
    <property type="entry name" value="LIPOPOLYSACCHARIDE BIOSYNTHESIS O-ACETYL TRANSFERASE WBBJ-RELATED"/>
    <property type="match status" value="1"/>
</dbReference>
<dbReference type="Proteomes" id="UP000008795">
    <property type="component" value="Chromosome"/>
</dbReference>
<dbReference type="InterPro" id="IPR051159">
    <property type="entry name" value="Hexapeptide_acetyltransf"/>
</dbReference>
<organism evidence="1 2">
    <name type="scientific">Bacteroides xylanisolvens XB1A</name>
    <dbReference type="NCBI Taxonomy" id="657309"/>
    <lineage>
        <taxon>Bacteria</taxon>
        <taxon>Pseudomonadati</taxon>
        <taxon>Bacteroidota</taxon>
        <taxon>Bacteroidia</taxon>
        <taxon>Bacteroidales</taxon>
        <taxon>Bacteroidaceae</taxon>
        <taxon>Bacteroides</taxon>
    </lineage>
</organism>
<evidence type="ECO:0000313" key="1">
    <source>
        <dbReference type="EMBL" id="CBK65454.1"/>
    </source>
</evidence>